<evidence type="ECO:0000313" key="12">
    <source>
        <dbReference type="EMBL" id="KXI29772.1"/>
    </source>
</evidence>
<dbReference type="FunFam" id="3.40.1030.10:FF:000002">
    <property type="entry name" value="Anthranilate phosphoribosyltransferase"/>
    <property type="match status" value="1"/>
</dbReference>
<evidence type="ECO:0000256" key="4">
    <source>
        <dbReference type="ARBA" id="ARBA00022679"/>
    </source>
</evidence>
<evidence type="ECO:0000256" key="6">
    <source>
        <dbReference type="ARBA" id="ARBA00023141"/>
    </source>
</evidence>
<keyword evidence="9" id="KW-0460">Magnesium</keyword>
<keyword evidence="3 9" id="KW-0328">Glycosyltransferase</keyword>
<dbReference type="EMBL" id="LSNE01000003">
    <property type="protein sequence ID" value="KXI29772.1"/>
    <property type="molecule type" value="Genomic_DNA"/>
</dbReference>
<sequence length="339" mass="36120">MMLDILEQLFKQQDLKQAQAYQVFSEVINGQVPDVILSALLTALKIKGEKPQEIAGAAQAMIKNAAPFPFPDYDFADIVGTGGDGHDTINISSAAAIVAASCGVKVAKHGNRSVSSQSGSADLFRTFGLDLNMPATTAKRCLDEANLCFLFAPQYHAGIKHSMPVRTTLKTRTIFNLLGPLANPARPSHIIIGVYSPDLLLPFAKTLQLLGYKNAMVVHGSGLDEFALHGETQVVHVKGALLEEYQVNPVDFGLKNYPLAAIKGGQPEDNKRLIEQVLNGQGESAHQAAVAMNAGALLTLCGKAESFMEGASLALRAMEQKLPAQTIKLAAELSQTSAA</sequence>
<comment type="similarity">
    <text evidence="8">In the C-terminal section; belongs to the anthranilate phosphoribosyltransferase family.</text>
</comment>
<evidence type="ECO:0000256" key="1">
    <source>
        <dbReference type="ARBA" id="ARBA00004907"/>
    </source>
</evidence>
<dbReference type="PANTHER" id="PTHR43285">
    <property type="entry name" value="ANTHRANILATE PHOSPHORIBOSYLTRANSFERASE"/>
    <property type="match status" value="1"/>
</dbReference>
<dbReference type="Pfam" id="PF00591">
    <property type="entry name" value="Glycos_transf_3"/>
    <property type="match status" value="1"/>
</dbReference>
<feature type="binding site" evidence="9">
    <location>
        <begin position="83"/>
        <end position="84"/>
    </location>
    <ligand>
        <name>5-phospho-alpha-D-ribose 1-diphosphate</name>
        <dbReference type="ChEBI" id="CHEBI:58017"/>
    </ligand>
</feature>
<dbReference type="STRING" id="1799789.AX660_06965"/>
<feature type="binding site" evidence="9">
    <location>
        <position position="80"/>
    </location>
    <ligand>
        <name>5-phospho-alpha-D-ribose 1-diphosphate</name>
        <dbReference type="ChEBI" id="CHEBI:58017"/>
    </ligand>
</feature>
<feature type="domain" description="Glycosyl transferase family 3" evidence="10">
    <location>
        <begin position="73"/>
        <end position="319"/>
    </location>
</feature>
<dbReference type="OrthoDB" id="9806430at2"/>
<keyword evidence="2 9" id="KW-0028">Amino-acid biosynthesis</keyword>
<evidence type="ECO:0000259" key="10">
    <source>
        <dbReference type="Pfam" id="PF00591"/>
    </source>
</evidence>
<feature type="domain" description="Glycosyl transferase family 3 N-terminal" evidence="11">
    <location>
        <begin position="4"/>
        <end position="65"/>
    </location>
</feature>
<feature type="binding site" evidence="9">
    <location>
        <begin position="108"/>
        <end position="116"/>
    </location>
    <ligand>
        <name>5-phospho-alpha-D-ribose 1-diphosphate</name>
        <dbReference type="ChEBI" id="CHEBI:58017"/>
    </ligand>
</feature>
<dbReference type="InterPro" id="IPR036320">
    <property type="entry name" value="Glycosyl_Trfase_fam3_N_dom_sf"/>
</dbReference>
<dbReference type="InterPro" id="IPR017459">
    <property type="entry name" value="Glycosyl_Trfase_fam3_N_dom"/>
</dbReference>
<evidence type="ECO:0000256" key="8">
    <source>
        <dbReference type="ARBA" id="ARBA00061188"/>
    </source>
</evidence>
<comment type="subunit">
    <text evidence="9">Homodimer.</text>
</comment>
<dbReference type="GO" id="GO:0004048">
    <property type="term" value="F:anthranilate phosphoribosyltransferase activity"/>
    <property type="evidence" value="ECO:0007669"/>
    <property type="project" value="UniProtKB-UniRule"/>
</dbReference>
<evidence type="ECO:0000256" key="2">
    <source>
        <dbReference type="ARBA" id="ARBA00022605"/>
    </source>
</evidence>
<dbReference type="Pfam" id="PF02885">
    <property type="entry name" value="Glycos_trans_3N"/>
    <property type="match status" value="1"/>
</dbReference>
<comment type="pathway">
    <text evidence="1 9">Amino-acid biosynthesis; L-tryptophan biosynthesis; L-tryptophan from chorismate: step 2/5.</text>
</comment>
<comment type="catalytic activity">
    <reaction evidence="7 9">
        <text>N-(5-phospho-beta-D-ribosyl)anthranilate + diphosphate = 5-phospho-alpha-D-ribose 1-diphosphate + anthranilate</text>
        <dbReference type="Rhea" id="RHEA:11768"/>
        <dbReference type="ChEBI" id="CHEBI:16567"/>
        <dbReference type="ChEBI" id="CHEBI:18277"/>
        <dbReference type="ChEBI" id="CHEBI:33019"/>
        <dbReference type="ChEBI" id="CHEBI:58017"/>
        <dbReference type="EC" id="2.4.2.18"/>
    </reaction>
</comment>
<feature type="binding site" evidence="9">
    <location>
        <position position="225"/>
    </location>
    <ligand>
        <name>Mg(2+)</name>
        <dbReference type="ChEBI" id="CHEBI:18420"/>
        <label>2</label>
    </ligand>
</feature>
<dbReference type="InterPro" id="IPR000312">
    <property type="entry name" value="Glycosyl_Trfase_fam3"/>
</dbReference>
<keyword evidence="5 9" id="KW-0822">Tryptophan biosynthesis</keyword>
<dbReference type="InterPro" id="IPR005940">
    <property type="entry name" value="Anthranilate_Pribosyl_Tfrase"/>
</dbReference>
<proteinExistence type="inferred from homology"/>
<dbReference type="SUPFAM" id="SSF52418">
    <property type="entry name" value="Nucleoside phosphorylase/phosphoribosyltransferase catalytic domain"/>
    <property type="match status" value="1"/>
</dbReference>
<organism evidence="12 13">
    <name type="scientific">Paraglaciecola hydrolytica</name>
    <dbReference type="NCBI Taxonomy" id="1799789"/>
    <lineage>
        <taxon>Bacteria</taxon>
        <taxon>Pseudomonadati</taxon>
        <taxon>Pseudomonadota</taxon>
        <taxon>Gammaproteobacteria</taxon>
        <taxon>Alteromonadales</taxon>
        <taxon>Alteromonadaceae</taxon>
        <taxon>Paraglaciecola</taxon>
    </lineage>
</organism>
<comment type="function">
    <text evidence="9">Catalyzes the transfer of the phosphoribosyl group of 5-phosphorylribose-1-pyrophosphate (PRPP) to anthranilate to yield N-(5'-phosphoribosyl)-anthranilate (PRA).</text>
</comment>
<keyword evidence="13" id="KW-1185">Reference proteome</keyword>
<dbReference type="GO" id="GO:0000287">
    <property type="term" value="F:magnesium ion binding"/>
    <property type="evidence" value="ECO:0007669"/>
    <property type="project" value="UniProtKB-UniRule"/>
</dbReference>
<name>A0A136A3H6_9ALTE</name>
<comment type="cofactor">
    <cofactor evidence="9">
        <name>Mg(2+)</name>
        <dbReference type="ChEBI" id="CHEBI:18420"/>
    </cofactor>
    <text evidence="9">Binds 2 magnesium ions per monomer.</text>
</comment>
<feature type="binding site" evidence="9">
    <location>
        <begin position="90"/>
        <end position="93"/>
    </location>
    <ligand>
        <name>5-phospho-alpha-D-ribose 1-diphosphate</name>
        <dbReference type="ChEBI" id="CHEBI:58017"/>
    </ligand>
</feature>
<dbReference type="UniPathway" id="UPA00035">
    <property type="reaction ID" value="UER00041"/>
</dbReference>
<keyword evidence="4 9" id="KW-0808">Transferase</keyword>
<dbReference type="GO" id="GO:0005829">
    <property type="term" value="C:cytosol"/>
    <property type="evidence" value="ECO:0007669"/>
    <property type="project" value="TreeGrafter"/>
</dbReference>
<dbReference type="EC" id="2.4.2.18" evidence="9"/>
<dbReference type="Gene3D" id="1.20.970.10">
    <property type="entry name" value="Transferase, Pyrimidine Nucleoside Phosphorylase, Chain C"/>
    <property type="match status" value="1"/>
</dbReference>
<dbReference type="GO" id="GO:0000162">
    <property type="term" value="P:L-tryptophan biosynthetic process"/>
    <property type="evidence" value="ECO:0007669"/>
    <property type="project" value="UniProtKB-UniRule"/>
</dbReference>
<comment type="caution">
    <text evidence="9">Lacks conserved residue(s) required for the propagation of feature annotation.</text>
</comment>
<dbReference type="RefSeq" id="WP_068372902.1">
    <property type="nucleotide sequence ID" value="NZ_LSNE01000003.1"/>
</dbReference>
<feature type="binding site" evidence="9">
    <location>
        <position position="120"/>
    </location>
    <ligand>
        <name>5-phospho-alpha-D-ribose 1-diphosphate</name>
        <dbReference type="ChEBI" id="CHEBI:58017"/>
    </ligand>
</feature>
<keyword evidence="9" id="KW-0479">Metal-binding</keyword>
<feature type="binding site" evidence="9">
    <location>
        <position position="166"/>
    </location>
    <ligand>
        <name>anthranilate</name>
        <dbReference type="ChEBI" id="CHEBI:16567"/>
        <label>2</label>
    </ligand>
</feature>
<dbReference type="AlphaFoldDB" id="A0A136A3H6"/>
<feature type="binding site" evidence="9">
    <location>
        <position position="88"/>
    </location>
    <ligand>
        <name>5-phospho-alpha-D-ribose 1-diphosphate</name>
        <dbReference type="ChEBI" id="CHEBI:58017"/>
    </ligand>
</feature>
<keyword evidence="6 9" id="KW-0057">Aromatic amino acid biosynthesis</keyword>
<dbReference type="NCBIfam" id="TIGR01245">
    <property type="entry name" value="trpD"/>
    <property type="match status" value="1"/>
</dbReference>
<dbReference type="HAMAP" id="MF_00211">
    <property type="entry name" value="TrpD"/>
    <property type="match status" value="1"/>
</dbReference>
<reference evidence="13" key="1">
    <citation type="submission" date="2016-02" db="EMBL/GenBank/DDBJ databases">
        <authorList>
            <person name="Schultz-Johansen M."/>
            <person name="Glaring M.A."/>
            <person name="Bech P.K."/>
            <person name="Stougaard P."/>
        </authorList>
    </citation>
    <scope>NUCLEOTIDE SEQUENCE [LARGE SCALE GENOMIC DNA]</scope>
    <source>
        <strain evidence="13">S66</strain>
    </source>
</reference>
<gene>
    <name evidence="9" type="primary">trpD</name>
    <name evidence="12" type="ORF">AX660_06965</name>
</gene>
<feature type="binding site" evidence="9">
    <location>
        <position position="225"/>
    </location>
    <ligand>
        <name>Mg(2+)</name>
        <dbReference type="ChEBI" id="CHEBI:18420"/>
        <label>1</label>
    </ligand>
</feature>
<dbReference type="Gene3D" id="3.40.1030.10">
    <property type="entry name" value="Nucleoside phosphorylase/phosphoribosyltransferase catalytic domain"/>
    <property type="match status" value="1"/>
</dbReference>
<comment type="similarity">
    <text evidence="9">Belongs to the anthranilate phosphoribosyltransferase family.</text>
</comment>
<evidence type="ECO:0000256" key="9">
    <source>
        <dbReference type="HAMAP-Rule" id="MF_00211"/>
    </source>
</evidence>
<accession>A0A136A3H6</accession>
<dbReference type="PANTHER" id="PTHR43285:SF2">
    <property type="entry name" value="ANTHRANILATE PHOSPHORIBOSYLTRANSFERASE"/>
    <property type="match status" value="1"/>
</dbReference>
<comment type="caution">
    <text evidence="12">The sequence shown here is derived from an EMBL/GenBank/DDBJ whole genome shotgun (WGS) entry which is preliminary data.</text>
</comment>
<feature type="binding site" evidence="9">
    <location>
        <position position="80"/>
    </location>
    <ligand>
        <name>anthranilate</name>
        <dbReference type="ChEBI" id="CHEBI:16567"/>
        <label>1</label>
    </ligand>
</feature>
<evidence type="ECO:0000256" key="3">
    <source>
        <dbReference type="ARBA" id="ARBA00022676"/>
    </source>
</evidence>
<evidence type="ECO:0000256" key="5">
    <source>
        <dbReference type="ARBA" id="ARBA00022822"/>
    </source>
</evidence>
<dbReference type="SUPFAM" id="SSF47648">
    <property type="entry name" value="Nucleoside phosphorylase/phosphoribosyltransferase N-terminal domain"/>
    <property type="match status" value="1"/>
</dbReference>
<feature type="binding site" evidence="9">
    <location>
        <position position="111"/>
    </location>
    <ligand>
        <name>anthranilate</name>
        <dbReference type="ChEBI" id="CHEBI:16567"/>
        <label>1</label>
    </ligand>
</feature>
<evidence type="ECO:0000259" key="11">
    <source>
        <dbReference type="Pfam" id="PF02885"/>
    </source>
</evidence>
<dbReference type="Proteomes" id="UP000070299">
    <property type="component" value="Unassembled WGS sequence"/>
</dbReference>
<dbReference type="InterPro" id="IPR035902">
    <property type="entry name" value="Nuc_phospho_transferase"/>
</dbReference>
<feature type="binding site" evidence="9">
    <location>
        <position position="92"/>
    </location>
    <ligand>
        <name>Mg(2+)</name>
        <dbReference type="ChEBI" id="CHEBI:18420"/>
        <label>1</label>
    </ligand>
</feature>
<evidence type="ECO:0000313" key="13">
    <source>
        <dbReference type="Proteomes" id="UP000070299"/>
    </source>
</evidence>
<evidence type="ECO:0000256" key="7">
    <source>
        <dbReference type="ARBA" id="ARBA00052328"/>
    </source>
</evidence>
<feature type="binding site" evidence="9">
    <location>
        <position position="224"/>
    </location>
    <ligand>
        <name>Mg(2+)</name>
        <dbReference type="ChEBI" id="CHEBI:18420"/>
        <label>2</label>
    </ligand>
</feature>
<protein>
    <recommendedName>
        <fullName evidence="9">Anthranilate phosphoribosyltransferase</fullName>
        <ecNumber evidence="9">2.4.2.18</ecNumber>
    </recommendedName>
</protein>